<feature type="transmembrane region" description="Helical" evidence="6">
    <location>
        <begin position="22"/>
        <end position="43"/>
    </location>
</feature>
<feature type="compositionally biased region" description="Low complexity" evidence="5">
    <location>
        <begin position="137"/>
        <end position="157"/>
    </location>
</feature>
<keyword evidence="3 6" id="KW-1133">Transmembrane helix</keyword>
<dbReference type="STRING" id="1192868.GCA_000304395_02944"/>
<dbReference type="Proteomes" id="UP000245396">
    <property type="component" value="Unassembled WGS sequence"/>
</dbReference>
<evidence type="ECO:0000313" key="8">
    <source>
        <dbReference type="EMBL" id="PWJ86468.1"/>
    </source>
</evidence>
<dbReference type="AlphaFoldDB" id="A0A316CAE4"/>
<gene>
    <name evidence="8" type="ORF">C7441_101348</name>
</gene>
<reference evidence="8 9" key="1">
    <citation type="submission" date="2018-05" db="EMBL/GenBank/DDBJ databases">
        <title>Genomic Encyclopedia of Type Strains, Phase IV (KMG-IV): sequencing the most valuable type-strain genomes for metagenomic binning, comparative biology and taxonomic classification.</title>
        <authorList>
            <person name="Goeker M."/>
        </authorList>
    </citation>
    <scope>NUCLEOTIDE SEQUENCE [LARGE SCALE GENOMIC DNA]</scope>
    <source>
        <strain evidence="8 9">DSM 6986</strain>
    </source>
</reference>
<evidence type="ECO:0000256" key="1">
    <source>
        <dbReference type="ARBA" id="ARBA00004167"/>
    </source>
</evidence>
<feature type="compositionally biased region" description="Acidic residues" evidence="5">
    <location>
        <begin position="109"/>
        <end position="118"/>
    </location>
</feature>
<dbReference type="EMBL" id="QGGG01000001">
    <property type="protein sequence ID" value="PWJ86468.1"/>
    <property type="molecule type" value="Genomic_DNA"/>
</dbReference>
<keyword evidence="4 6" id="KW-0472">Membrane</keyword>
<dbReference type="GO" id="GO:0055085">
    <property type="term" value="P:transmembrane transport"/>
    <property type="evidence" value="ECO:0007669"/>
    <property type="project" value="InterPro"/>
</dbReference>
<accession>A0A316CAE4</accession>
<evidence type="ECO:0000256" key="3">
    <source>
        <dbReference type="ARBA" id="ARBA00022989"/>
    </source>
</evidence>
<keyword evidence="2 6" id="KW-0812">Transmembrane</keyword>
<proteinExistence type="predicted"/>
<organism evidence="8 9">
    <name type="scientific">Pseudaminobacter salicylatoxidans</name>
    <dbReference type="NCBI Taxonomy" id="93369"/>
    <lineage>
        <taxon>Bacteria</taxon>
        <taxon>Pseudomonadati</taxon>
        <taxon>Pseudomonadota</taxon>
        <taxon>Alphaproteobacteria</taxon>
        <taxon>Hyphomicrobiales</taxon>
        <taxon>Phyllobacteriaceae</taxon>
        <taxon>Pseudaminobacter</taxon>
    </lineage>
</organism>
<feature type="compositionally biased region" description="Low complexity" evidence="5">
    <location>
        <begin position="203"/>
        <end position="220"/>
    </location>
</feature>
<feature type="region of interest" description="Disordered" evidence="5">
    <location>
        <begin position="102"/>
        <end position="220"/>
    </location>
</feature>
<evidence type="ECO:0000313" key="9">
    <source>
        <dbReference type="Proteomes" id="UP000245396"/>
    </source>
</evidence>
<feature type="compositionally biased region" description="Basic and acidic residues" evidence="5">
    <location>
        <begin position="188"/>
        <end position="202"/>
    </location>
</feature>
<evidence type="ECO:0000256" key="6">
    <source>
        <dbReference type="SAM" id="Phobius"/>
    </source>
</evidence>
<dbReference type="GO" id="GO:0016020">
    <property type="term" value="C:membrane"/>
    <property type="evidence" value="ECO:0007669"/>
    <property type="project" value="UniProtKB-SubCell"/>
</dbReference>
<dbReference type="InterPro" id="IPR006260">
    <property type="entry name" value="TonB/TolA_C"/>
</dbReference>
<evidence type="ECO:0000256" key="4">
    <source>
        <dbReference type="ARBA" id="ARBA00023136"/>
    </source>
</evidence>
<dbReference type="Gene3D" id="3.30.1150.10">
    <property type="match status" value="1"/>
</dbReference>
<protein>
    <submittedName>
        <fullName evidence="8">Protein TonB</fullName>
    </submittedName>
</protein>
<comment type="subcellular location">
    <subcellularLocation>
        <location evidence="1">Membrane</location>
        <topology evidence="1">Single-pass membrane protein</topology>
    </subcellularLocation>
</comment>
<evidence type="ECO:0000256" key="5">
    <source>
        <dbReference type="SAM" id="MobiDB-lite"/>
    </source>
</evidence>
<dbReference type="OrthoDB" id="7876885at2"/>
<dbReference type="RefSeq" id="WP_109611434.1">
    <property type="nucleotide sequence ID" value="NZ_QGGG01000001.1"/>
</dbReference>
<keyword evidence="9" id="KW-1185">Reference proteome</keyword>
<dbReference type="Pfam" id="PF03544">
    <property type="entry name" value="TonB_C"/>
    <property type="match status" value="1"/>
</dbReference>
<evidence type="ECO:0000259" key="7">
    <source>
        <dbReference type="PROSITE" id="PS52015"/>
    </source>
</evidence>
<dbReference type="PROSITE" id="PS52015">
    <property type="entry name" value="TONB_CTD"/>
    <property type="match status" value="1"/>
</dbReference>
<feature type="compositionally biased region" description="Basic and acidic residues" evidence="5">
    <location>
        <begin position="162"/>
        <end position="176"/>
    </location>
</feature>
<evidence type="ECO:0000256" key="2">
    <source>
        <dbReference type="ARBA" id="ARBA00022692"/>
    </source>
</evidence>
<sequence>MSVAAEHPGFDAHSALPSKREVAGWATAALVVLTLHAVVAAAFQYMQNDAPTGPQEAAMVVELAPLPFVAPSEVESDVIPEEVSPEISDAVDGIETISEETETATIEQDTVDPIEETPAEQAEPVVDEVSEAEPEVAEPAITEPEVAEAVTPEVAVPLPTPRPRENPKPAEPRTAEKPQPVRKVAKAKPAEKIADKQVERQAKAATAPAPSTAAAPSVSPARWQAKVLAWINRHKPRSARGRGTVQVSFSIGPSGDVLSAKVQRSSGDSDLDRAAIDMVMRSSPVPAPPPEIARARMNLSLPVQFSIR</sequence>
<dbReference type="SUPFAM" id="SSF74653">
    <property type="entry name" value="TolA/TonB C-terminal domain"/>
    <property type="match status" value="1"/>
</dbReference>
<name>A0A316CAE4_PSESE</name>
<dbReference type="InterPro" id="IPR037682">
    <property type="entry name" value="TonB_C"/>
</dbReference>
<feature type="domain" description="TonB C-terminal" evidence="7">
    <location>
        <begin position="217"/>
        <end position="308"/>
    </location>
</feature>
<feature type="region of interest" description="Disordered" evidence="5">
    <location>
        <begin position="236"/>
        <end position="270"/>
    </location>
</feature>
<comment type="caution">
    <text evidence="8">The sequence shown here is derived from an EMBL/GenBank/DDBJ whole genome shotgun (WGS) entry which is preliminary data.</text>
</comment>
<dbReference type="NCBIfam" id="TIGR01352">
    <property type="entry name" value="tonB_Cterm"/>
    <property type="match status" value="1"/>
</dbReference>
<feature type="compositionally biased region" description="Acidic residues" evidence="5">
    <location>
        <begin position="125"/>
        <end position="136"/>
    </location>
</feature>